<evidence type="ECO:0000313" key="2">
    <source>
        <dbReference type="Proteomes" id="UP000176221"/>
    </source>
</evidence>
<protein>
    <submittedName>
        <fullName evidence="1">Uncharacterized protein</fullName>
    </submittedName>
</protein>
<name>A0A1G2NB83_9BACT</name>
<dbReference type="Proteomes" id="UP000176221">
    <property type="component" value="Unassembled WGS sequence"/>
</dbReference>
<gene>
    <name evidence="1" type="ORF">A2928_01860</name>
</gene>
<dbReference type="AlphaFoldDB" id="A0A1G2NB83"/>
<dbReference type="STRING" id="1802319.A2928_01860"/>
<accession>A0A1G2NB83</accession>
<sequence>MLAGRNSEISAANHSFLLGVSRYALSDFMIFASSTDADIYSVGTNFGLSARHDIADRLL</sequence>
<reference evidence="1 2" key="1">
    <citation type="journal article" date="2016" name="Nat. Commun.">
        <title>Thousands of microbial genomes shed light on interconnected biogeochemical processes in an aquifer system.</title>
        <authorList>
            <person name="Anantharaman K."/>
            <person name="Brown C.T."/>
            <person name="Hug L.A."/>
            <person name="Sharon I."/>
            <person name="Castelle C.J."/>
            <person name="Probst A.J."/>
            <person name="Thomas B.C."/>
            <person name="Singh A."/>
            <person name="Wilkins M.J."/>
            <person name="Karaoz U."/>
            <person name="Brodie E.L."/>
            <person name="Williams K.H."/>
            <person name="Hubbard S.S."/>
            <person name="Banfield J.F."/>
        </authorList>
    </citation>
    <scope>NUCLEOTIDE SEQUENCE [LARGE SCALE GENOMIC DNA]</scope>
</reference>
<comment type="caution">
    <text evidence="1">The sequence shown here is derived from an EMBL/GenBank/DDBJ whole genome shotgun (WGS) entry which is preliminary data.</text>
</comment>
<proteinExistence type="predicted"/>
<dbReference type="EMBL" id="MHRX01000039">
    <property type="protein sequence ID" value="OHA32629.1"/>
    <property type="molecule type" value="Genomic_DNA"/>
</dbReference>
<organism evidence="1 2">
    <name type="scientific">Candidatus Taylorbacteria bacterium RIFCSPLOWO2_01_FULL_45_15b</name>
    <dbReference type="NCBI Taxonomy" id="1802319"/>
    <lineage>
        <taxon>Bacteria</taxon>
        <taxon>Candidatus Tayloriibacteriota</taxon>
    </lineage>
</organism>
<evidence type="ECO:0000313" key="1">
    <source>
        <dbReference type="EMBL" id="OHA32629.1"/>
    </source>
</evidence>